<evidence type="ECO:0008006" key="3">
    <source>
        <dbReference type="Google" id="ProtNLM"/>
    </source>
</evidence>
<accession>A0A5C6EN63</accession>
<name>A0A5C6EN63_9BACT</name>
<organism evidence="1 2">
    <name type="scientific">Rubripirellula reticaptiva</name>
    <dbReference type="NCBI Taxonomy" id="2528013"/>
    <lineage>
        <taxon>Bacteria</taxon>
        <taxon>Pseudomonadati</taxon>
        <taxon>Planctomycetota</taxon>
        <taxon>Planctomycetia</taxon>
        <taxon>Pirellulales</taxon>
        <taxon>Pirellulaceae</taxon>
        <taxon>Rubripirellula</taxon>
    </lineage>
</organism>
<protein>
    <recommendedName>
        <fullName evidence="3">DUF2461 domain-containing protein</fullName>
    </recommendedName>
</protein>
<evidence type="ECO:0000313" key="1">
    <source>
        <dbReference type="EMBL" id="TWU49091.1"/>
    </source>
</evidence>
<dbReference type="Proteomes" id="UP000317977">
    <property type="component" value="Unassembled WGS sequence"/>
</dbReference>
<reference evidence="1 2" key="1">
    <citation type="submission" date="2019-02" db="EMBL/GenBank/DDBJ databases">
        <title>Deep-cultivation of Planctomycetes and their phenomic and genomic characterization uncovers novel biology.</title>
        <authorList>
            <person name="Wiegand S."/>
            <person name="Jogler M."/>
            <person name="Boedeker C."/>
            <person name="Pinto D."/>
            <person name="Vollmers J."/>
            <person name="Rivas-Marin E."/>
            <person name="Kohn T."/>
            <person name="Peeters S.H."/>
            <person name="Heuer A."/>
            <person name="Rast P."/>
            <person name="Oberbeckmann S."/>
            <person name="Bunk B."/>
            <person name="Jeske O."/>
            <person name="Meyerdierks A."/>
            <person name="Storesund J.E."/>
            <person name="Kallscheuer N."/>
            <person name="Luecker S."/>
            <person name="Lage O.M."/>
            <person name="Pohl T."/>
            <person name="Merkel B.J."/>
            <person name="Hornburger P."/>
            <person name="Mueller R.-W."/>
            <person name="Bruemmer F."/>
            <person name="Labrenz M."/>
            <person name="Spormann A.M."/>
            <person name="Op Den Camp H."/>
            <person name="Overmann J."/>
            <person name="Amann R."/>
            <person name="Jetten M.S.M."/>
            <person name="Mascher T."/>
            <person name="Medema M.H."/>
            <person name="Devos D.P."/>
            <person name="Kaster A.-K."/>
            <person name="Ovreas L."/>
            <person name="Rohde M."/>
            <person name="Galperin M.Y."/>
            <person name="Jogler C."/>
        </authorList>
    </citation>
    <scope>NUCLEOTIDE SEQUENCE [LARGE SCALE GENOMIC DNA]</scope>
    <source>
        <strain evidence="1 2">Poly59</strain>
    </source>
</reference>
<dbReference type="AlphaFoldDB" id="A0A5C6EN63"/>
<dbReference type="PANTHER" id="PTHR36452">
    <property type="entry name" value="CHROMOSOME 12, WHOLE GENOME SHOTGUN SEQUENCE"/>
    <property type="match status" value="1"/>
</dbReference>
<dbReference type="InterPro" id="IPR012808">
    <property type="entry name" value="CHP02453"/>
</dbReference>
<gene>
    <name evidence="1" type="ORF">Poly59_37040</name>
</gene>
<dbReference type="NCBIfam" id="TIGR02453">
    <property type="entry name" value="TIGR02453 family protein"/>
    <property type="match status" value="1"/>
</dbReference>
<dbReference type="EMBL" id="SJPX01000004">
    <property type="protein sequence ID" value="TWU49091.1"/>
    <property type="molecule type" value="Genomic_DNA"/>
</dbReference>
<dbReference type="PANTHER" id="PTHR36452:SF1">
    <property type="entry name" value="DUF2461 DOMAIN-CONTAINING PROTEIN"/>
    <property type="match status" value="1"/>
</dbReference>
<dbReference type="OrthoDB" id="9794241at2"/>
<dbReference type="Pfam" id="PF09365">
    <property type="entry name" value="DUF2461"/>
    <property type="match status" value="1"/>
</dbReference>
<sequence length="168" mass="19039">MKFTEKSFDLLKGLKKDNSKTWFDVHRDEVRESLQEPFAEMLEAATLKLKRSKFPVQGGKQTMFRMNRDVRFSKNKAPYNTYVSGLLTESGIKSVAAAVVYAQLSESGGFIAAGFHQLETKVVNLIRNQIFEQPKPIFQDRQEAGQSRLRIHVGGKVTVDAAWVLRST</sequence>
<proteinExistence type="predicted"/>
<evidence type="ECO:0000313" key="2">
    <source>
        <dbReference type="Proteomes" id="UP000317977"/>
    </source>
</evidence>
<dbReference type="RefSeq" id="WP_146535412.1">
    <property type="nucleotide sequence ID" value="NZ_SJPX01000004.1"/>
</dbReference>
<comment type="caution">
    <text evidence="1">The sequence shown here is derived from an EMBL/GenBank/DDBJ whole genome shotgun (WGS) entry which is preliminary data.</text>
</comment>
<keyword evidence="2" id="KW-1185">Reference proteome</keyword>